<accession>A0A1F6AR05</accession>
<protein>
    <recommendedName>
        <fullName evidence="3">ABC transporter domain-containing protein</fullName>
    </recommendedName>
</protein>
<dbReference type="AlphaFoldDB" id="A0A1F6AR05"/>
<proteinExistence type="predicted"/>
<dbReference type="InterPro" id="IPR027417">
    <property type="entry name" value="P-loop_NTPase"/>
</dbReference>
<name>A0A1F6AR05_9BACT</name>
<evidence type="ECO:0000313" key="1">
    <source>
        <dbReference type="EMBL" id="OGG26942.1"/>
    </source>
</evidence>
<dbReference type="SUPFAM" id="SSF53795">
    <property type="entry name" value="PEP carboxykinase-like"/>
    <property type="match status" value="1"/>
</dbReference>
<dbReference type="EMBL" id="MFJR01000007">
    <property type="protein sequence ID" value="OGG26942.1"/>
    <property type="molecule type" value="Genomic_DNA"/>
</dbReference>
<reference evidence="1 2" key="1">
    <citation type="journal article" date="2016" name="Nat. Commun.">
        <title>Thousands of microbial genomes shed light on interconnected biogeochemical processes in an aquifer system.</title>
        <authorList>
            <person name="Anantharaman K."/>
            <person name="Brown C.T."/>
            <person name="Hug L.A."/>
            <person name="Sharon I."/>
            <person name="Castelle C.J."/>
            <person name="Probst A.J."/>
            <person name="Thomas B.C."/>
            <person name="Singh A."/>
            <person name="Wilkins M.J."/>
            <person name="Karaoz U."/>
            <person name="Brodie E.L."/>
            <person name="Williams K.H."/>
            <person name="Hubbard S.S."/>
            <person name="Banfield J.F."/>
        </authorList>
    </citation>
    <scope>NUCLEOTIDE SEQUENCE [LARGE SCALE GENOMIC DNA]</scope>
</reference>
<gene>
    <name evidence="1" type="ORF">A2960_02235</name>
</gene>
<evidence type="ECO:0000313" key="2">
    <source>
        <dbReference type="Proteomes" id="UP000176609"/>
    </source>
</evidence>
<comment type="caution">
    <text evidence="1">The sequence shown here is derived from an EMBL/GenBank/DDBJ whole genome shotgun (WGS) entry which is preliminary data.</text>
</comment>
<dbReference type="Gene3D" id="3.40.50.300">
    <property type="entry name" value="P-loop containing nucleotide triphosphate hydrolases"/>
    <property type="match status" value="1"/>
</dbReference>
<organism evidence="1 2">
    <name type="scientific">Candidatus Gottesmanbacteria bacterium RIFCSPLOWO2_01_FULL_39_12b</name>
    <dbReference type="NCBI Taxonomy" id="1798388"/>
    <lineage>
        <taxon>Bacteria</taxon>
        <taxon>Candidatus Gottesmaniibacteriota</taxon>
    </lineage>
</organism>
<dbReference type="Proteomes" id="UP000176609">
    <property type="component" value="Unassembled WGS sequence"/>
</dbReference>
<evidence type="ECO:0008006" key="3">
    <source>
        <dbReference type="Google" id="ProtNLM"/>
    </source>
</evidence>
<sequence>MNERLYLNIAGFNIQIIFHKISLSTELNFIKKAILKVYKGFLLSKSLVRNIDFTISFFEPPRTSTISFKNAHYMKFYELINQTHIITSHSISIFQFNVIIRAIIGLLLKKDSFVLHASACLVGEEALLFIGGSGDGKSTVIRLLRKKYKALGDDSVIIRKLDRNYFMYQTPFTERQSWVQKNKGKYLIGKIFILKKAINNKIVRCNNRSEILKKFIEEFLVYNDKNLENQLISAIKYVNTFHNFFLLYFQKNKKLLIEVIESNLDG</sequence>